<keyword evidence="2" id="KW-0808">Transferase</keyword>
<dbReference type="InterPro" id="IPR038063">
    <property type="entry name" value="Transpep_catalytic_dom"/>
</dbReference>
<proteinExistence type="predicted"/>
<dbReference type="PANTHER" id="PTHR30582">
    <property type="entry name" value="L,D-TRANSPEPTIDASE"/>
    <property type="match status" value="1"/>
</dbReference>
<dbReference type="InterPro" id="IPR005490">
    <property type="entry name" value="LD_TPept_cat_dom"/>
</dbReference>
<dbReference type="SUPFAM" id="SSF141523">
    <property type="entry name" value="L,D-transpeptidase catalytic domain-like"/>
    <property type="match status" value="1"/>
</dbReference>
<evidence type="ECO:0000256" key="6">
    <source>
        <dbReference type="PROSITE-ProRule" id="PRU01373"/>
    </source>
</evidence>
<keyword evidence="3 6" id="KW-0133">Cell shape</keyword>
<gene>
    <name evidence="8" type="ORF">D9V37_02600</name>
</gene>
<dbReference type="InterPro" id="IPR050979">
    <property type="entry name" value="LD-transpeptidase"/>
</dbReference>
<dbReference type="GO" id="GO:0018104">
    <property type="term" value="P:peptidoglycan-protein cross-linking"/>
    <property type="evidence" value="ECO:0007669"/>
    <property type="project" value="TreeGrafter"/>
</dbReference>
<feature type="active site" description="Proton donor/acceptor" evidence="6">
    <location>
        <position position="174"/>
    </location>
</feature>
<reference evidence="8 9" key="1">
    <citation type="submission" date="2018-10" db="EMBL/GenBank/DDBJ databases">
        <title>Marmoricola sp. 4Q3S-7 whole genome shotgun sequence.</title>
        <authorList>
            <person name="Li F."/>
        </authorList>
    </citation>
    <scope>NUCLEOTIDE SEQUENCE [LARGE SCALE GENOMIC DNA]</scope>
    <source>
        <strain evidence="8 9">4Q3S-7</strain>
    </source>
</reference>
<dbReference type="PANTHER" id="PTHR30582:SF2">
    <property type="entry name" value="L,D-TRANSPEPTIDASE YCIB-RELATED"/>
    <property type="match status" value="1"/>
</dbReference>
<dbReference type="Pfam" id="PF03734">
    <property type="entry name" value="YkuD"/>
    <property type="match status" value="1"/>
</dbReference>
<dbReference type="GO" id="GO:0071972">
    <property type="term" value="F:peptidoglycan L,D-transpeptidase activity"/>
    <property type="evidence" value="ECO:0007669"/>
    <property type="project" value="TreeGrafter"/>
</dbReference>
<dbReference type="EMBL" id="RDBE01000001">
    <property type="protein sequence ID" value="RLV50858.1"/>
    <property type="molecule type" value="Genomic_DNA"/>
</dbReference>
<dbReference type="GO" id="GO:0016740">
    <property type="term" value="F:transferase activity"/>
    <property type="evidence" value="ECO:0007669"/>
    <property type="project" value="UniProtKB-KW"/>
</dbReference>
<evidence type="ECO:0000313" key="9">
    <source>
        <dbReference type="Proteomes" id="UP000281708"/>
    </source>
</evidence>
<feature type="domain" description="L,D-TPase catalytic" evidence="7">
    <location>
        <begin position="100"/>
        <end position="222"/>
    </location>
</feature>
<dbReference type="Gene3D" id="2.40.440.10">
    <property type="entry name" value="L,D-transpeptidase catalytic domain-like"/>
    <property type="match status" value="1"/>
</dbReference>
<organism evidence="8 9">
    <name type="scientific">Nocardioides mangrovicus</name>
    <dbReference type="NCBI Taxonomy" id="2478913"/>
    <lineage>
        <taxon>Bacteria</taxon>
        <taxon>Bacillati</taxon>
        <taxon>Actinomycetota</taxon>
        <taxon>Actinomycetes</taxon>
        <taxon>Propionibacteriales</taxon>
        <taxon>Nocardioidaceae</taxon>
        <taxon>Nocardioides</taxon>
    </lineage>
</organism>
<dbReference type="UniPathway" id="UPA00219"/>
<keyword evidence="9" id="KW-1185">Reference proteome</keyword>
<accession>A0A3L8P8M4</accession>
<keyword evidence="5 6" id="KW-0961">Cell wall biogenesis/degradation</keyword>
<comment type="pathway">
    <text evidence="1 6">Cell wall biogenesis; peptidoglycan biosynthesis.</text>
</comment>
<dbReference type="GO" id="GO:0005576">
    <property type="term" value="C:extracellular region"/>
    <property type="evidence" value="ECO:0007669"/>
    <property type="project" value="TreeGrafter"/>
</dbReference>
<dbReference type="PROSITE" id="PS52029">
    <property type="entry name" value="LD_TPASE"/>
    <property type="match status" value="1"/>
</dbReference>
<evidence type="ECO:0000256" key="2">
    <source>
        <dbReference type="ARBA" id="ARBA00022679"/>
    </source>
</evidence>
<keyword evidence="4 6" id="KW-0573">Peptidoglycan synthesis</keyword>
<evidence type="ECO:0000256" key="4">
    <source>
        <dbReference type="ARBA" id="ARBA00022984"/>
    </source>
</evidence>
<evidence type="ECO:0000259" key="7">
    <source>
        <dbReference type="PROSITE" id="PS52029"/>
    </source>
</evidence>
<evidence type="ECO:0000256" key="5">
    <source>
        <dbReference type="ARBA" id="ARBA00023316"/>
    </source>
</evidence>
<evidence type="ECO:0000256" key="3">
    <source>
        <dbReference type="ARBA" id="ARBA00022960"/>
    </source>
</evidence>
<evidence type="ECO:0000313" key="8">
    <source>
        <dbReference type="EMBL" id="RLV50858.1"/>
    </source>
</evidence>
<dbReference type="GO" id="GO:0008360">
    <property type="term" value="P:regulation of cell shape"/>
    <property type="evidence" value="ECO:0007669"/>
    <property type="project" value="UniProtKB-UniRule"/>
</dbReference>
<dbReference type="CDD" id="cd16913">
    <property type="entry name" value="YkuD_like"/>
    <property type="match status" value="1"/>
</dbReference>
<dbReference type="AlphaFoldDB" id="A0A3L8P8M4"/>
<dbReference type="GO" id="GO:0071555">
    <property type="term" value="P:cell wall organization"/>
    <property type="evidence" value="ECO:0007669"/>
    <property type="project" value="UniProtKB-UniRule"/>
</dbReference>
<dbReference type="Proteomes" id="UP000281708">
    <property type="component" value="Unassembled WGS sequence"/>
</dbReference>
<evidence type="ECO:0000256" key="1">
    <source>
        <dbReference type="ARBA" id="ARBA00004752"/>
    </source>
</evidence>
<comment type="caution">
    <text evidence="8">The sequence shown here is derived from an EMBL/GenBank/DDBJ whole genome shotgun (WGS) entry which is preliminary data.</text>
</comment>
<protein>
    <submittedName>
        <fullName evidence="8">Murein L,D-transpeptidase</fullName>
    </submittedName>
</protein>
<feature type="active site" description="Nucleophile" evidence="6">
    <location>
        <position position="198"/>
    </location>
</feature>
<sequence length="223" mass="23809">MSVAARSRVRYDRMTALLVATGTTLFAFLSGMGTFGPVSAEGAPQQTRVGSTMLRAERAMSTATPQRAGVAVEASARHEATDQDGSTATVALPAGSGAGKRVVFDMSDQRVWLVGANGSVVRSYLVSGSVTDNLKPGRYRVYSRSRHAVGVEDSGTMQYFVRFTRGQNAAIGFHDIPVDHGHYVQTTAQLGTPQSHGCIRQYRPDAIQLWNFAPVGTQVSVVA</sequence>
<name>A0A3L8P8M4_9ACTN</name>